<dbReference type="PROSITE" id="PS51063">
    <property type="entry name" value="HTH_CRP_2"/>
    <property type="match status" value="1"/>
</dbReference>
<dbReference type="Pfam" id="PF13545">
    <property type="entry name" value="HTH_Crp_2"/>
    <property type="match status" value="1"/>
</dbReference>
<sequence>MNLSFTAPTFPITAAIPASIATSWAEEADGRIRSDGVILRFGSDQTIYTEGERGHIFFKVLSGTVRACKFFYDGRRQINAFHTAGDVFGVEAGTDYSYTAEAVCDCSVISYRRQELDRLTLLDAGLSRQLFFYAMRNLAHAQGHGLLLGRKSAIEKVATFLIDWSEQSSEKGIIVLSMTRKDLADYLGLTIETVSRTLSSLERQGIIGLDSARQIRLVNPAALQGMQS</sequence>
<dbReference type="InterPro" id="IPR018335">
    <property type="entry name" value="Tscrpt_reg_HTH_Crp-type_CS"/>
</dbReference>
<dbReference type="PRINTS" id="PR00034">
    <property type="entry name" value="HTHCRP"/>
</dbReference>
<keyword evidence="1" id="KW-0805">Transcription regulation</keyword>
<feature type="domain" description="Cyclic nucleotide-binding" evidence="4">
    <location>
        <begin position="41"/>
        <end position="89"/>
    </location>
</feature>
<dbReference type="InterPro" id="IPR014710">
    <property type="entry name" value="RmlC-like_jellyroll"/>
</dbReference>
<dbReference type="GO" id="GO:0003677">
    <property type="term" value="F:DNA binding"/>
    <property type="evidence" value="ECO:0007669"/>
    <property type="project" value="UniProtKB-KW"/>
</dbReference>
<dbReference type="Pfam" id="PF00027">
    <property type="entry name" value="cNMP_binding"/>
    <property type="match status" value="1"/>
</dbReference>
<feature type="domain" description="HTH crp-type" evidence="5">
    <location>
        <begin position="151"/>
        <end position="221"/>
    </location>
</feature>
<dbReference type="PANTHER" id="PTHR24567">
    <property type="entry name" value="CRP FAMILY TRANSCRIPTIONAL REGULATORY PROTEIN"/>
    <property type="match status" value="1"/>
</dbReference>
<dbReference type="GO" id="GO:0005829">
    <property type="term" value="C:cytosol"/>
    <property type="evidence" value="ECO:0007669"/>
    <property type="project" value="TreeGrafter"/>
</dbReference>
<dbReference type="Gene3D" id="2.60.120.10">
    <property type="entry name" value="Jelly Rolls"/>
    <property type="match status" value="1"/>
</dbReference>
<accession>A0A6M8HY66</accession>
<dbReference type="KEGG" id="lck:HN018_25375"/>
<organism evidence="6 7">
    <name type="scientific">Lichenicola cladoniae</name>
    <dbReference type="NCBI Taxonomy" id="1484109"/>
    <lineage>
        <taxon>Bacteria</taxon>
        <taxon>Pseudomonadati</taxon>
        <taxon>Pseudomonadota</taxon>
        <taxon>Alphaproteobacteria</taxon>
        <taxon>Acetobacterales</taxon>
        <taxon>Acetobacteraceae</taxon>
        <taxon>Lichenicola</taxon>
    </lineage>
</organism>
<dbReference type="CDD" id="cd00038">
    <property type="entry name" value="CAP_ED"/>
    <property type="match status" value="1"/>
</dbReference>
<dbReference type="RefSeq" id="WP_171834358.1">
    <property type="nucleotide sequence ID" value="NZ_CP053710.1"/>
</dbReference>
<dbReference type="InterPro" id="IPR050397">
    <property type="entry name" value="Env_Response_Regulators"/>
</dbReference>
<keyword evidence="3" id="KW-0804">Transcription</keyword>
<dbReference type="SMART" id="SM00419">
    <property type="entry name" value="HTH_CRP"/>
    <property type="match status" value="1"/>
</dbReference>
<dbReference type="PANTHER" id="PTHR24567:SF75">
    <property type="entry name" value="FUMARATE AND NITRATE REDUCTION REGULATORY PROTEIN"/>
    <property type="match status" value="1"/>
</dbReference>
<dbReference type="GO" id="GO:0003700">
    <property type="term" value="F:DNA-binding transcription factor activity"/>
    <property type="evidence" value="ECO:0007669"/>
    <property type="project" value="InterPro"/>
</dbReference>
<evidence type="ECO:0000259" key="4">
    <source>
        <dbReference type="PROSITE" id="PS50042"/>
    </source>
</evidence>
<evidence type="ECO:0000313" key="7">
    <source>
        <dbReference type="Proteomes" id="UP000500767"/>
    </source>
</evidence>
<dbReference type="InterPro" id="IPR036390">
    <property type="entry name" value="WH_DNA-bd_sf"/>
</dbReference>
<keyword evidence="6" id="KW-0614">Plasmid</keyword>
<dbReference type="SUPFAM" id="SSF51206">
    <property type="entry name" value="cAMP-binding domain-like"/>
    <property type="match status" value="1"/>
</dbReference>
<evidence type="ECO:0000259" key="5">
    <source>
        <dbReference type="PROSITE" id="PS51063"/>
    </source>
</evidence>
<evidence type="ECO:0000256" key="1">
    <source>
        <dbReference type="ARBA" id="ARBA00023015"/>
    </source>
</evidence>
<dbReference type="InterPro" id="IPR012318">
    <property type="entry name" value="HTH_CRP"/>
</dbReference>
<keyword evidence="2" id="KW-0238">DNA-binding</keyword>
<dbReference type="Proteomes" id="UP000500767">
    <property type="component" value="Plasmid unnamed2"/>
</dbReference>
<dbReference type="EMBL" id="CP053710">
    <property type="protein sequence ID" value="QKE93499.1"/>
    <property type="molecule type" value="Genomic_DNA"/>
</dbReference>
<dbReference type="SUPFAM" id="SSF46785">
    <property type="entry name" value="Winged helix' DNA-binding domain"/>
    <property type="match status" value="1"/>
</dbReference>
<name>A0A6M8HY66_9PROT</name>
<dbReference type="InterPro" id="IPR018490">
    <property type="entry name" value="cNMP-bd_dom_sf"/>
</dbReference>
<keyword evidence="7" id="KW-1185">Reference proteome</keyword>
<dbReference type="PROSITE" id="PS00042">
    <property type="entry name" value="HTH_CRP_1"/>
    <property type="match status" value="1"/>
</dbReference>
<evidence type="ECO:0000256" key="3">
    <source>
        <dbReference type="ARBA" id="ARBA00023163"/>
    </source>
</evidence>
<reference evidence="6 7" key="1">
    <citation type="journal article" date="2014" name="World J. Microbiol. Biotechnol.">
        <title>Biodiversity and physiological characteristics of Antarctic and Arctic lichens-associated bacteria.</title>
        <authorList>
            <person name="Lee Y.M."/>
            <person name="Kim E.H."/>
            <person name="Lee H.K."/>
            <person name="Hong S.G."/>
        </authorList>
    </citation>
    <scope>NUCLEOTIDE SEQUENCE [LARGE SCALE GENOMIC DNA]</scope>
    <source>
        <strain evidence="6 7">PAMC 26569</strain>
        <plasmid evidence="6">unnamed2</plasmid>
    </source>
</reference>
<dbReference type="InterPro" id="IPR000595">
    <property type="entry name" value="cNMP-bd_dom"/>
</dbReference>
<dbReference type="PROSITE" id="PS50042">
    <property type="entry name" value="CNMP_BINDING_3"/>
    <property type="match status" value="1"/>
</dbReference>
<dbReference type="SMART" id="SM00100">
    <property type="entry name" value="cNMP"/>
    <property type="match status" value="1"/>
</dbReference>
<evidence type="ECO:0000313" key="6">
    <source>
        <dbReference type="EMBL" id="QKE93499.1"/>
    </source>
</evidence>
<dbReference type="Gene3D" id="1.10.10.10">
    <property type="entry name" value="Winged helix-like DNA-binding domain superfamily/Winged helix DNA-binding domain"/>
    <property type="match status" value="1"/>
</dbReference>
<dbReference type="AlphaFoldDB" id="A0A6M8HY66"/>
<proteinExistence type="predicted"/>
<dbReference type="InterPro" id="IPR036388">
    <property type="entry name" value="WH-like_DNA-bd_sf"/>
</dbReference>
<geneLocation type="plasmid" evidence="6 7">
    <name>unnamed2</name>
</geneLocation>
<protein>
    <submittedName>
        <fullName evidence="6">Helix-turn-helix domain-containing protein</fullName>
    </submittedName>
</protein>
<gene>
    <name evidence="6" type="ORF">HN018_25375</name>
</gene>
<dbReference type="CDD" id="cd00092">
    <property type="entry name" value="HTH_CRP"/>
    <property type="match status" value="1"/>
</dbReference>
<evidence type="ECO:0000256" key="2">
    <source>
        <dbReference type="ARBA" id="ARBA00023125"/>
    </source>
</evidence>